<dbReference type="SUPFAM" id="SSF103473">
    <property type="entry name" value="MFS general substrate transporter"/>
    <property type="match status" value="1"/>
</dbReference>
<evidence type="ECO:0000313" key="8">
    <source>
        <dbReference type="EMBL" id="KAG5666634.1"/>
    </source>
</evidence>
<dbReference type="Gene3D" id="1.20.1250.20">
    <property type="entry name" value="MFS general substrate transporter like domains"/>
    <property type="match status" value="1"/>
</dbReference>
<feature type="transmembrane region" description="Helical" evidence="7">
    <location>
        <begin position="54"/>
        <end position="74"/>
    </location>
</feature>
<feature type="transmembrane region" description="Helical" evidence="7">
    <location>
        <begin position="20"/>
        <end position="42"/>
    </location>
</feature>
<feature type="transmembrane region" description="Helical" evidence="7">
    <location>
        <begin position="150"/>
        <end position="176"/>
    </location>
</feature>
<keyword evidence="4" id="KW-0813">Transport</keyword>
<comment type="caution">
    <text evidence="8">The sequence shown here is derived from an EMBL/GenBank/DDBJ whole genome shotgun (WGS) entry which is preliminary data.</text>
</comment>
<evidence type="ECO:0000313" key="9">
    <source>
        <dbReference type="Proteomes" id="UP001107558"/>
    </source>
</evidence>
<comment type="similarity">
    <text evidence="2">Belongs to the major facilitator superfamily. Proton-dependent oligopeptide transporter (POT/PTR) (TC 2.A.17) family.</text>
</comment>
<feature type="transmembrane region" description="Helical" evidence="7">
    <location>
        <begin position="188"/>
        <end position="209"/>
    </location>
</feature>
<feature type="transmembrane region" description="Helical" evidence="7">
    <location>
        <begin position="269"/>
        <end position="287"/>
    </location>
</feature>
<dbReference type="EMBL" id="JADBJN010000004">
    <property type="protein sequence ID" value="KAG5666634.1"/>
    <property type="molecule type" value="Genomic_DNA"/>
</dbReference>
<keyword evidence="9" id="KW-1185">Reference proteome</keyword>
<keyword evidence="4" id="KW-0571">Peptide transport</keyword>
<dbReference type="PANTHER" id="PTHR11654">
    <property type="entry name" value="OLIGOPEPTIDE TRANSPORTER-RELATED"/>
    <property type="match status" value="1"/>
</dbReference>
<evidence type="ECO:0000256" key="4">
    <source>
        <dbReference type="ARBA" id="ARBA00022856"/>
    </source>
</evidence>
<evidence type="ECO:0000256" key="5">
    <source>
        <dbReference type="ARBA" id="ARBA00022989"/>
    </source>
</evidence>
<sequence length="502" mass="55971">MVEVNQTNKARVMPKPVPFIIIYAFCERFCSIGIAAILVIFLNTKIGLSEDKSVAVLHYYYFAAYFFGIFGAIIADTFLGRFKTLFYGMSLLGGLGNVLLVIGTVAFLSYLMNSFTTIALILISFGAGCLEPNLPAYSGDQYRLPLEEKGFSLCIGLLFVMHNAARVLAMIIGPIVRSKTKCFGDDDCYPAVFGIFVVAKVCAILSILIGKRHAVIITPKDNMLVKVCGCIWFALKRKISGPRQANKSHWLDYSVERYGAQIVSDTKRVVHVIALMPPLIIVATLYFQQVSRWVFQSRQMDGTLGNYQIKPDQVPLVNAISVVIFVPLCEYVFNPLLSKFGIKSNLHRVILGGFLSASAFIVAALVQFKVENSEPKSLHMVWQVPQHMILALGEVLVYVQILQFAYTQAPAQMKSVLQAFFSMIIGGGNLIVALIASNKFFDSMAYEYLMFAGIVYAAMIVFTILALRYKYADVNDKTNNDFEMYESDDEGTALQNMHKNRK</sequence>
<evidence type="ECO:0000256" key="3">
    <source>
        <dbReference type="ARBA" id="ARBA00022692"/>
    </source>
</evidence>
<feature type="transmembrane region" description="Helical" evidence="7">
    <location>
        <begin position="86"/>
        <end position="111"/>
    </location>
</feature>
<evidence type="ECO:0000256" key="6">
    <source>
        <dbReference type="ARBA" id="ARBA00023136"/>
    </source>
</evidence>
<dbReference type="Pfam" id="PF00854">
    <property type="entry name" value="PTR2"/>
    <property type="match status" value="1"/>
</dbReference>
<keyword evidence="4" id="KW-0653">Protein transport</keyword>
<feature type="transmembrane region" description="Helical" evidence="7">
    <location>
        <begin position="388"/>
        <end position="407"/>
    </location>
</feature>
<dbReference type="GO" id="GO:0016020">
    <property type="term" value="C:membrane"/>
    <property type="evidence" value="ECO:0007669"/>
    <property type="project" value="UniProtKB-SubCell"/>
</dbReference>
<comment type="subcellular location">
    <subcellularLocation>
        <location evidence="1">Membrane</location>
        <topology evidence="1">Multi-pass membrane protein</topology>
    </subcellularLocation>
</comment>
<keyword evidence="6 7" id="KW-0472">Membrane</keyword>
<dbReference type="InterPro" id="IPR036259">
    <property type="entry name" value="MFS_trans_sf"/>
</dbReference>
<feature type="transmembrane region" description="Helical" evidence="7">
    <location>
        <begin position="419"/>
        <end position="436"/>
    </location>
</feature>
<dbReference type="GO" id="GO:0022857">
    <property type="term" value="F:transmembrane transporter activity"/>
    <property type="evidence" value="ECO:0007669"/>
    <property type="project" value="InterPro"/>
</dbReference>
<feature type="transmembrane region" description="Helical" evidence="7">
    <location>
        <begin position="349"/>
        <end position="368"/>
    </location>
</feature>
<keyword evidence="5 7" id="KW-1133">Transmembrane helix</keyword>
<name>A0A9J6BAA9_POLVA</name>
<dbReference type="Proteomes" id="UP001107558">
    <property type="component" value="Chromosome 4"/>
</dbReference>
<reference evidence="8" key="1">
    <citation type="submission" date="2021-03" db="EMBL/GenBank/DDBJ databases">
        <title>Chromosome level genome of the anhydrobiotic midge Polypedilum vanderplanki.</title>
        <authorList>
            <person name="Yoshida Y."/>
            <person name="Kikawada T."/>
            <person name="Gusev O."/>
        </authorList>
    </citation>
    <scope>NUCLEOTIDE SEQUENCE</scope>
    <source>
        <strain evidence="8">NIAS01</strain>
        <tissue evidence="8">Whole body or cell culture</tissue>
    </source>
</reference>
<keyword evidence="3 7" id="KW-0812">Transmembrane</keyword>
<organism evidence="8 9">
    <name type="scientific">Polypedilum vanderplanki</name>
    <name type="common">Sleeping chironomid midge</name>
    <dbReference type="NCBI Taxonomy" id="319348"/>
    <lineage>
        <taxon>Eukaryota</taxon>
        <taxon>Metazoa</taxon>
        <taxon>Ecdysozoa</taxon>
        <taxon>Arthropoda</taxon>
        <taxon>Hexapoda</taxon>
        <taxon>Insecta</taxon>
        <taxon>Pterygota</taxon>
        <taxon>Neoptera</taxon>
        <taxon>Endopterygota</taxon>
        <taxon>Diptera</taxon>
        <taxon>Nematocera</taxon>
        <taxon>Chironomoidea</taxon>
        <taxon>Chironomidae</taxon>
        <taxon>Chironominae</taxon>
        <taxon>Polypedilum</taxon>
        <taxon>Polypedilum</taxon>
    </lineage>
</organism>
<dbReference type="GO" id="GO:0015833">
    <property type="term" value="P:peptide transport"/>
    <property type="evidence" value="ECO:0007669"/>
    <property type="project" value="UniProtKB-KW"/>
</dbReference>
<accession>A0A9J6BAA9</accession>
<protein>
    <submittedName>
        <fullName evidence="8">Uncharacterized protein</fullName>
    </submittedName>
</protein>
<dbReference type="OrthoDB" id="8904098at2759"/>
<dbReference type="AlphaFoldDB" id="A0A9J6BAA9"/>
<proteinExistence type="inferred from homology"/>
<evidence type="ECO:0000256" key="7">
    <source>
        <dbReference type="SAM" id="Phobius"/>
    </source>
</evidence>
<dbReference type="InterPro" id="IPR000109">
    <property type="entry name" value="POT_fam"/>
</dbReference>
<feature type="transmembrane region" description="Helical" evidence="7">
    <location>
        <begin position="118"/>
        <end position="138"/>
    </location>
</feature>
<gene>
    <name evidence="8" type="ORF">PVAND_014650</name>
</gene>
<evidence type="ECO:0000256" key="1">
    <source>
        <dbReference type="ARBA" id="ARBA00004141"/>
    </source>
</evidence>
<feature type="transmembrane region" description="Helical" evidence="7">
    <location>
        <begin position="316"/>
        <end position="337"/>
    </location>
</feature>
<feature type="transmembrane region" description="Helical" evidence="7">
    <location>
        <begin position="448"/>
        <end position="467"/>
    </location>
</feature>
<evidence type="ECO:0000256" key="2">
    <source>
        <dbReference type="ARBA" id="ARBA00005982"/>
    </source>
</evidence>